<protein>
    <recommendedName>
        <fullName evidence="4">Outer membrane protein beta-barrel domain-containing protein</fullName>
    </recommendedName>
</protein>
<dbReference type="OrthoDB" id="1431221at2"/>
<dbReference type="SUPFAM" id="SSF56935">
    <property type="entry name" value="Porins"/>
    <property type="match status" value="1"/>
</dbReference>
<evidence type="ECO:0000256" key="1">
    <source>
        <dbReference type="SAM" id="SignalP"/>
    </source>
</evidence>
<feature type="signal peptide" evidence="1">
    <location>
        <begin position="1"/>
        <end position="20"/>
    </location>
</feature>
<proteinExistence type="predicted"/>
<dbReference type="Proteomes" id="UP000199149">
    <property type="component" value="Unassembled WGS sequence"/>
</dbReference>
<evidence type="ECO:0008006" key="4">
    <source>
        <dbReference type="Google" id="ProtNLM"/>
    </source>
</evidence>
<evidence type="ECO:0000313" key="2">
    <source>
        <dbReference type="EMBL" id="SFN22519.1"/>
    </source>
</evidence>
<keyword evidence="3" id="KW-1185">Reference proteome</keyword>
<gene>
    <name evidence="2" type="ORF">SAMN05421738_108162</name>
</gene>
<evidence type="ECO:0000313" key="3">
    <source>
        <dbReference type="Proteomes" id="UP000199149"/>
    </source>
</evidence>
<reference evidence="3" key="1">
    <citation type="submission" date="2016-10" db="EMBL/GenBank/DDBJ databases">
        <authorList>
            <person name="Varghese N."/>
            <person name="Submissions S."/>
        </authorList>
    </citation>
    <scope>NUCLEOTIDE SEQUENCE [LARGE SCALE GENOMIC DNA]</scope>
    <source>
        <strain evidence="3">XJ109</strain>
    </source>
</reference>
<dbReference type="STRING" id="684065.SAMN05421738_108162"/>
<dbReference type="AlphaFoldDB" id="A0A1I4XB98"/>
<dbReference type="RefSeq" id="WP_092908397.1">
    <property type="nucleotide sequence ID" value="NZ_FOUZ01000008.1"/>
</dbReference>
<organism evidence="2 3">
    <name type="scientific">Algoriella xinjiangensis</name>
    <dbReference type="NCBI Taxonomy" id="684065"/>
    <lineage>
        <taxon>Bacteria</taxon>
        <taxon>Pseudomonadati</taxon>
        <taxon>Bacteroidota</taxon>
        <taxon>Flavobacteriia</taxon>
        <taxon>Flavobacteriales</taxon>
        <taxon>Weeksellaceae</taxon>
        <taxon>Algoriella</taxon>
    </lineage>
</organism>
<accession>A0A1I4XB98</accession>
<keyword evidence="1" id="KW-0732">Signal</keyword>
<dbReference type="InterPro" id="IPR046111">
    <property type="entry name" value="DUF6048"/>
</dbReference>
<dbReference type="Pfam" id="PF19515">
    <property type="entry name" value="DUF6048"/>
    <property type="match status" value="1"/>
</dbReference>
<feature type="chain" id="PRO_5011745106" description="Outer membrane protein beta-barrel domain-containing protein" evidence="1">
    <location>
        <begin position="21"/>
        <end position="228"/>
    </location>
</feature>
<name>A0A1I4XB98_9FLAO</name>
<dbReference type="EMBL" id="FOUZ01000008">
    <property type="protein sequence ID" value="SFN22519.1"/>
    <property type="molecule type" value="Genomic_DNA"/>
</dbReference>
<sequence length="228" mass="25455">MAQRLLLSFLLTSAISFAFAQKNKTDSTKVSVTDTIQKKINHDIFIGVDLFNPVVSAFTDKQGVSAFASYQLNNKWHLVAEAGYEKNKFDQINWNVDVDGVFAKLGANWFITQDVENQSNGIYIGGRVAYSKYSQTINSYPIRDLQSNIIIDSGSRPKADVSAFWVEAVVGGRVEIFKNFYGELAFHPAVYLGGKKDDEIEPLVIPGYGKNSGPFNMPIFWGISYKIK</sequence>